<sequence length="405" mass="45234">MPYPSEALQAARDFIEDGMFFISPGAVESTSNVPNLFDRSVPDVNRLWQDTVSLGRRYARPVHKPFAEGRSGIIYPGYHSRPESLLHFHIAKTQKVHDKCSDCAPESTLSDMKTEYLLSEFPDLIGVTTITHTVSFAKATYCGSGAISTKQPTILVKPNGTVCTQNDLVYKATRCYTMRVLVLRAHAEVEAYPSRRLTFETKMAPMALTSSLIPSMNQFQHPWSGRIRKNMASRMSLSLTFNQQASPPNDEQWWTTQPLSLGLFPRSHYTPLVYVSPQAIRWLDTTSRCTFEAPNSNSAKQRDFKLPADTPPSRPGGEDEEALTSRNTETGSVAETEEGWGDEANLGLLYQMPSVSTCLSQPRSEDPKRDVASTNIIRAGANPYFHRSHMDGEVPLDAYDVIHVH</sequence>
<proteinExistence type="predicted"/>
<gene>
    <name evidence="2" type="ORF">BO71DRAFT_434830</name>
</gene>
<dbReference type="VEuPathDB" id="FungiDB:BO71DRAFT_434830"/>
<dbReference type="Proteomes" id="UP000247810">
    <property type="component" value="Unassembled WGS sequence"/>
</dbReference>
<protein>
    <submittedName>
        <fullName evidence="2">Uncharacterized protein</fullName>
    </submittedName>
</protein>
<keyword evidence="3" id="KW-1185">Reference proteome</keyword>
<reference evidence="2 3" key="1">
    <citation type="submission" date="2018-02" db="EMBL/GenBank/DDBJ databases">
        <title>The genomes of Aspergillus section Nigri reveals drivers in fungal speciation.</title>
        <authorList>
            <consortium name="DOE Joint Genome Institute"/>
            <person name="Vesth T.C."/>
            <person name="Nybo J."/>
            <person name="Theobald S."/>
            <person name="Brandl J."/>
            <person name="Frisvad J.C."/>
            <person name="Nielsen K.F."/>
            <person name="Lyhne E.K."/>
            <person name="Kogle M.E."/>
            <person name="Kuo A."/>
            <person name="Riley R."/>
            <person name="Clum A."/>
            <person name="Nolan M."/>
            <person name="Lipzen A."/>
            <person name="Salamov A."/>
            <person name="Henrissat B."/>
            <person name="Wiebenga A."/>
            <person name="De vries R.P."/>
            <person name="Grigoriev I.V."/>
            <person name="Mortensen U.H."/>
            <person name="Andersen M.R."/>
            <person name="Baker S.E."/>
        </authorList>
    </citation>
    <scope>NUCLEOTIDE SEQUENCE [LARGE SCALE GENOMIC DNA]</scope>
    <source>
        <strain evidence="2 3">CBS 707.79</strain>
    </source>
</reference>
<name>A0A319CVS7_9EURO</name>
<feature type="region of interest" description="Disordered" evidence="1">
    <location>
        <begin position="292"/>
        <end position="340"/>
    </location>
</feature>
<dbReference type="EMBL" id="KZ826031">
    <property type="protein sequence ID" value="PYH89405.1"/>
    <property type="molecule type" value="Genomic_DNA"/>
</dbReference>
<accession>A0A319CVS7</accession>
<evidence type="ECO:0000313" key="2">
    <source>
        <dbReference type="EMBL" id="PYH89405.1"/>
    </source>
</evidence>
<evidence type="ECO:0000313" key="3">
    <source>
        <dbReference type="Proteomes" id="UP000247810"/>
    </source>
</evidence>
<dbReference type="AlphaFoldDB" id="A0A319CVS7"/>
<organism evidence="2 3">
    <name type="scientific">Aspergillus ellipticus CBS 707.79</name>
    <dbReference type="NCBI Taxonomy" id="1448320"/>
    <lineage>
        <taxon>Eukaryota</taxon>
        <taxon>Fungi</taxon>
        <taxon>Dikarya</taxon>
        <taxon>Ascomycota</taxon>
        <taxon>Pezizomycotina</taxon>
        <taxon>Eurotiomycetes</taxon>
        <taxon>Eurotiomycetidae</taxon>
        <taxon>Eurotiales</taxon>
        <taxon>Aspergillaceae</taxon>
        <taxon>Aspergillus</taxon>
        <taxon>Aspergillus subgen. Circumdati</taxon>
    </lineage>
</organism>
<evidence type="ECO:0000256" key="1">
    <source>
        <dbReference type="SAM" id="MobiDB-lite"/>
    </source>
</evidence>
<feature type="compositionally biased region" description="Polar residues" evidence="1">
    <location>
        <begin position="324"/>
        <end position="333"/>
    </location>
</feature>